<sequence>MSSQVRGNCACLAMTQLLFKPELKRVGNLGGLRLLDRLDRLEERQVDIQTELQNQRLEFDKQRSLYKKTEDELKRQRDLLEPFRLQILSIRATELEKLSPHFDSEARFQRNAMVHGGNVRVDLQALDYLEACREFARLQNAKMGFQSLYGRPVDELRFKIADAPQEIVGILNRRATLETMHKWKLVAKEERLAWIALCDRLIGTWSQSAYEVARSSSDAHKEAIKAEYDQLCQWMSDKTEILKQRRNK</sequence>
<protein>
    <submittedName>
        <fullName evidence="2">Uncharacterized protein</fullName>
    </submittedName>
</protein>
<evidence type="ECO:0000256" key="1">
    <source>
        <dbReference type="SAM" id="Coils"/>
    </source>
</evidence>
<dbReference type="AlphaFoldDB" id="A0A093UZ21"/>
<organism evidence="2">
    <name type="scientific">Talaromyces marneffei PM1</name>
    <dbReference type="NCBI Taxonomy" id="1077442"/>
    <lineage>
        <taxon>Eukaryota</taxon>
        <taxon>Fungi</taxon>
        <taxon>Dikarya</taxon>
        <taxon>Ascomycota</taxon>
        <taxon>Pezizomycotina</taxon>
        <taxon>Eurotiomycetes</taxon>
        <taxon>Eurotiomycetidae</taxon>
        <taxon>Eurotiales</taxon>
        <taxon>Trichocomaceae</taxon>
        <taxon>Talaromyces</taxon>
        <taxon>Talaromyces sect. Talaromyces</taxon>
    </lineage>
</organism>
<feature type="coiled-coil region" evidence="1">
    <location>
        <begin position="38"/>
        <end position="72"/>
    </location>
</feature>
<comment type="caution">
    <text evidence="2">The sequence shown here is derived from an EMBL/GenBank/DDBJ whole genome shotgun (WGS) entry which is preliminary data.</text>
</comment>
<dbReference type="EMBL" id="JPOX01000023">
    <property type="protein sequence ID" value="KFX45497.1"/>
    <property type="molecule type" value="Genomic_DNA"/>
</dbReference>
<accession>A0A093UZ21</accession>
<evidence type="ECO:0000313" key="2">
    <source>
        <dbReference type="EMBL" id="KFX45497.1"/>
    </source>
</evidence>
<dbReference type="HOGENOM" id="CLU_1120745_0_0_1"/>
<name>A0A093UZ21_TALMA</name>
<keyword evidence="1" id="KW-0175">Coiled coil</keyword>
<proteinExistence type="predicted"/>
<reference key="1">
    <citation type="journal article" date="2014" name="PLoS Genet.">
        <title>Signature Gene Expression Reveals Novel Clues to the Molecular Mechanisms of Dimorphic Transition in Penicillium marneffei.</title>
        <authorList>
            <person name="Yang E."/>
            <person name="Wang G."/>
            <person name="Cai J."/>
            <person name="Woo P.C."/>
            <person name="Lau S.K."/>
            <person name="Yuen K.-Y."/>
            <person name="Chow W.-N."/>
            <person name="Lin X."/>
        </authorList>
    </citation>
    <scope>NUCLEOTIDE SEQUENCE [LARGE SCALE GENOMIC DNA]</scope>
    <source>
        <strain>PM1</strain>
    </source>
</reference>
<gene>
    <name evidence="2" type="ORF">GQ26_0231280</name>
</gene>
<reference evidence="2" key="2">
    <citation type="journal article" date="2014" name="PLoS Genet.">
        <title>Signature gene expression reveals novel clues to the molecular mechanisms of dimorphic transition in Penicillium marneffei.</title>
        <authorList>
            <person name="Yang E."/>
            <person name="Wang G."/>
            <person name="Cai J."/>
            <person name="Woo P.C."/>
            <person name="Lau S.K."/>
            <person name="Yuen K.-Y."/>
            <person name="Chow W.-N."/>
            <person name="Lin X."/>
        </authorList>
    </citation>
    <scope>NUCLEOTIDE SEQUENCE</scope>
    <source>
        <strain evidence="2">PM1</strain>
    </source>
</reference>